<name>A0A1J7BTQ3_9ACTN</name>
<organism evidence="1 2">
    <name type="scientific">Mangrovactinospora gilvigrisea</name>
    <dbReference type="NCBI Taxonomy" id="1428644"/>
    <lineage>
        <taxon>Bacteria</taxon>
        <taxon>Bacillati</taxon>
        <taxon>Actinomycetota</taxon>
        <taxon>Actinomycetes</taxon>
        <taxon>Kitasatosporales</taxon>
        <taxon>Streptomycetaceae</taxon>
        <taxon>Mangrovactinospora</taxon>
    </lineage>
</organism>
<dbReference type="AlphaFoldDB" id="A0A1J7BTQ3"/>
<evidence type="ECO:0000313" key="2">
    <source>
        <dbReference type="Proteomes" id="UP000243342"/>
    </source>
</evidence>
<dbReference type="EMBL" id="MLCF01000074">
    <property type="protein sequence ID" value="OIV36833.1"/>
    <property type="molecule type" value="Genomic_DNA"/>
</dbReference>
<proteinExistence type="predicted"/>
<dbReference type="OrthoDB" id="4244840at2"/>
<evidence type="ECO:0000313" key="1">
    <source>
        <dbReference type="EMBL" id="OIV36833.1"/>
    </source>
</evidence>
<protein>
    <submittedName>
        <fullName evidence="1">Uncharacterized protein</fullName>
    </submittedName>
</protein>
<comment type="caution">
    <text evidence="1">The sequence shown here is derived from an EMBL/GenBank/DDBJ whole genome shotgun (WGS) entry which is preliminary data.</text>
</comment>
<sequence>MRRDLNACTDDAAAWSPISSDQWYAARDSTAHLRDALIAAGLADDFPFLRADLNAFGHGIVEVGRTTPEAGERIASLLQLGLSVGEVSGESTPTDND</sequence>
<dbReference type="Proteomes" id="UP000243342">
    <property type="component" value="Unassembled WGS sequence"/>
</dbReference>
<accession>A0A1J7BTQ3</accession>
<dbReference type="STRING" id="1428644.BIV57_14310"/>
<reference evidence="1 2" key="1">
    <citation type="submission" date="2016-10" db="EMBL/GenBank/DDBJ databases">
        <title>Genome sequence of Streptomyces gilvigriseus MUSC 26.</title>
        <authorList>
            <person name="Lee L.-H."/>
            <person name="Ser H.-L."/>
        </authorList>
    </citation>
    <scope>NUCLEOTIDE SEQUENCE [LARGE SCALE GENOMIC DNA]</scope>
    <source>
        <strain evidence="1 2">MUSC 26</strain>
    </source>
</reference>
<keyword evidence="2" id="KW-1185">Reference proteome</keyword>
<dbReference type="RefSeq" id="WP_071657234.1">
    <property type="nucleotide sequence ID" value="NZ_MLCF01000074.1"/>
</dbReference>
<gene>
    <name evidence="1" type="ORF">BIV57_14310</name>
</gene>